<feature type="compositionally biased region" description="Polar residues" evidence="1">
    <location>
        <begin position="123"/>
        <end position="142"/>
    </location>
</feature>
<dbReference type="OrthoDB" id="5336357at2759"/>
<keyword evidence="3" id="KW-1185">Reference proteome</keyword>
<name>A0A9P4QB55_9PEZI</name>
<evidence type="ECO:0000256" key="1">
    <source>
        <dbReference type="SAM" id="MobiDB-lite"/>
    </source>
</evidence>
<evidence type="ECO:0000313" key="3">
    <source>
        <dbReference type="Proteomes" id="UP000799441"/>
    </source>
</evidence>
<proteinExistence type="predicted"/>
<feature type="region of interest" description="Disordered" evidence="1">
    <location>
        <begin position="107"/>
        <end position="142"/>
    </location>
</feature>
<gene>
    <name evidence="2" type="ORF">K431DRAFT_282642</name>
</gene>
<dbReference type="Proteomes" id="UP000799441">
    <property type="component" value="Unassembled WGS sequence"/>
</dbReference>
<feature type="compositionally biased region" description="Low complexity" evidence="1">
    <location>
        <begin position="9"/>
        <end position="32"/>
    </location>
</feature>
<comment type="caution">
    <text evidence="2">The sequence shown here is derived from an EMBL/GenBank/DDBJ whole genome shotgun (WGS) entry which is preliminary data.</text>
</comment>
<sequence length="234" mass="25753">MALKRKRSSPSFSPPHSNSSSSDASSTTSSMPRWYHQSKPVDSLRQKPTWSFPTYEDSDPSSHLNATPSSHLGSRTRKRHRDDRPEEAAVYASTLNRLYEAQRKHLDAQAPVSHPPPPSSNSAMQQQHQYSHVTSPSSQQRSTLHSFWQLPASQPIAKSKGHDVMQIDSVMGSASSLESRCEGCDGALKGEDSMDVDDRVLDVDTQCQGCGRHVCDSCSITAEQRVCLGCASRL</sequence>
<protein>
    <submittedName>
        <fullName evidence="2">Uncharacterized protein</fullName>
    </submittedName>
</protein>
<accession>A0A9P4QB55</accession>
<reference evidence="2" key="1">
    <citation type="journal article" date="2020" name="Stud. Mycol.">
        <title>101 Dothideomycetes genomes: a test case for predicting lifestyles and emergence of pathogens.</title>
        <authorList>
            <person name="Haridas S."/>
            <person name="Albert R."/>
            <person name="Binder M."/>
            <person name="Bloem J."/>
            <person name="Labutti K."/>
            <person name="Salamov A."/>
            <person name="Andreopoulos B."/>
            <person name="Baker S."/>
            <person name="Barry K."/>
            <person name="Bills G."/>
            <person name="Bluhm B."/>
            <person name="Cannon C."/>
            <person name="Castanera R."/>
            <person name="Culley D."/>
            <person name="Daum C."/>
            <person name="Ezra D."/>
            <person name="Gonzalez J."/>
            <person name="Henrissat B."/>
            <person name="Kuo A."/>
            <person name="Liang C."/>
            <person name="Lipzen A."/>
            <person name="Lutzoni F."/>
            <person name="Magnuson J."/>
            <person name="Mondo S."/>
            <person name="Nolan M."/>
            <person name="Ohm R."/>
            <person name="Pangilinan J."/>
            <person name="Park H.-J."/>
            <person name="Ramirez L."/>
            <person name="Alfaro M."/>
            <person name="Sun H."/>
            <person name="Tritt A."/>
            <person name="Yoshinaga Y."/>
            <person name="Zwiers L.-H."/>
            <person name="Turgeon B."/>
            <person name="Goodwin S."/>
            <person name="Spatafora J."/>
            <person name="Crous P."/>
            <person name="Grigoriev I."/>
        </authorList>
    </citation>
    <scope>NUCLEOTIDE SEQUENCE</scope>
    <source>
        <strain evidence="2">CBS 116435</strain>
    </source>
</reference>
<organism evidence="2 3">
    <name type="scientific">Polychaeton citri CBS 116435</name>
    <dbReference type="NCBI Taxonomy" id="1314669"/>
    <lineage>
        <taxon>Eukaryota</taxon>
        <taxon>Fungi</taxon>
        <taxon>Dikarya</taxon>
        <taxon>Ascomycota</taxon>
        <taxon>Pezizomycotina</taxon>
        <taxon>Dothideomycetes</taxon>
        <taxon>Dothideomycetidae</taxon>
        <taxon>Capnodiales</taxon>
        <taxon>Capnodiaceae</taxon>
        <taxon>Polychaeton</taxon>
    </lineage>
</organism>
<dbReference type="EMBL" id="MU003774">
    <property type="protein sequence ID" value="KAF2723948.1"/>
    <property type="molecule type" value="Genomic_DNA"/>
</dbReference>
<feature type="region of interest" description="Disordered" evidence="1">
    <location>
        <begin position="1"/>
        <end position="86"/>
    </location>
</feature>
<feature type="compositionally biased region" description="Polar residues" evidence="1">
    <location>
        <begin position="61"/>
        <end position="73"/>
    </location>
</feature>
<dbReference type="AlphaFoldDB" id="A0A9P4QB55"/>
<evidence type="ECO:0000313" key="2">
    <source>
        <dbReference type="EMBL" id="KAF2723948.1"/>
    </source>
</evidence>